<accession>A0ABW4M9W3</accession>
<comment type="caution">
    <text evidence="1">The sequence shown here is derived from an EMBL/GenBank/DDBJ whole genome shotgun (WGS) entry which is preliminary data.</text>
</comment>
<dbReference type="RefSeq" id="WP_381510863.1">
    <property type="nucleotide sequence ID" value="NZ_JBHUEL010000002.1"/>
</dbReference>
<sequence>MEISPSLSLLFEVPQSEVRTRLDELVSTQADIHFDQMERLGDAASVLIFNGLTFDCDFNPESALKPERRKVFSTLGDDAICSALAISLHSHIEHGLVVPEIAKAFLNFGAVCARNLQASAVVWQPTGLQTDTGYFLEVVQSYVDGGVFPVLPIVDFIAEKPGYLRSKGLADFCGQEFELQSGQLDQQELIRRAIRLAHDLATNGSIDDSQEIADLDPANLIHLEPSDDGMLLHCRITSKSEQIVPLC</sequence>
<evidence type="ECO:0000313" key="2">
    <source>
        <dbReference type="Proteomes" id="UP001597215"/>
    </source>
</evidence>
<keyword evidence="2" id="KW-1185">Reference proteome</keyword>
<dbReference type="Proteomes" id="UP001597215">
    <property type="component" value="Unassembled WGS sequence"/>
</dbReference>
<proteinExistence type="predicted"/>
<gene>
    <name evidence="1" type="ORF">ACFSAG_01705</name>
</gene>
<evidence type="ECO:0008006" key="3">
    <source>
        <dbReference type="Google" id="ProtNLM"/>
    </source>
</evidence>
<organism evidence="1 2">
    <name type="scientific">Sphingorhabdus buctiana</name>
    <dbReference type="NCBI Taxonomy" id="1508805"/>
    <lineage>
        <taxon>Bacteria</taxon>
        <taxon>Pseudomonadati</taxon>
        <taxon>Pseudomonadota</taxon>
        <taxon>Alphaproteobacteria</taxon>
        <taxon>Sphingomonadales</taxon>
        <taxon>Sphingomonadaceae</taxon>
        <taxon>Sphingorhabdus</taxon>
    </lineage>
</organism>
<evidence type="ECO:0000313" key="1">
    <source>
        <dbReference type="EMBL" id="MFD1765555.1"/>
    </source>
</evidence>
<reference evidence="2" key="1">
    <citation type="journal article" date="2019" name="Int. J. Syst. Evol. Microbiol.">
        <title>The Global Catalogue of Microorganisms (GCM) 10K type strain sequencing project: providing services to taxonomists for standard genome sequencing and annotation.</title>
        <authorList>
            <consortium name="The Broad Institute Genomics Platform"/>
            <consortium name="The Broad Institute Genome Sequencing Center for Infectious Disease"/>
            <person name="Wu L."/>
            <person name="Ma J."/>
        </authorList>
    </citation>
    <scope>NUCLEOTIDE SEQUENCE [LARGE SCALE GENOMIC DNA]</scope>
    <source>
        <strain evidence="2">CGMCC 1.12449</strain>
    </source>
</reference>
<name>A0ABW4M9W3_9SPHN</name>
<protein>
    <recommendedName>
        <fullName evidence="3">DUF4261 domain-containing protein</fullName>
    </recommendedName>
</protein>
<dbReference type="EMBL" id="JBHUEL010000002">
    <property type="protein sequence ID" value="MFD1765555.1"/>
    <property type="molecule type" value="Genomic_DNA"/>
</dbReference>